<feature type="transmembrane region" description="Helical" evidence="6">
    <location>
        <begin position="402"/>
        <end position="421"/>
    </location>
</feature>
<evidence type="ECO:0000313" key="8">
    <source>
        <dbReference type="EMBL" id="PWJ58516.1"/>
    </source>
</evidence>
<evidence type="ECO:0000259" key="7">
    <source>
        <dbReference type="Pfam" id="PF12698"/>
    </source>
</evidence>
<comment type="subcellular location">
    <subcellularLocation>
        <location evidence="1">Cell membrane</location>
        <topology evidence="1">Multi-pass membrane protein</topology>
    </subcellularLocation>
</comment>
<name>A0A316ALR4_9BACT</name>
<proteinExistence type="predicted"/>
<protein>
    <submittedName>
        <fullName evidence="8">ABC-2 type transport system permease protein</fullName>
    </submittedName>
</protein>
<evidence type="ECO:0000256" key="3">
    <source>
        <dbReference type="ARBA" id="ARBA00022692"/>
    </source>
</evidence>
<feature type="transmembrane region" description="Helical" evidence="6">
    <location>
        <begin position="269"/>
        <end position="291"/>
    </location>
</feature>
<organism evidence="8 9">
    <name type="scientific">Dyadobacter jejuensis</name>
    <dbReference type="NCBI Taxonomy" id="1082580"/>
    <lineage>
        <taxon>Bacteria</taxon>
        <taxon>Pseudomonadati</taxon>
        <taxon>Bacteroidota</taxon>
        <taxon>Cytophagia</taxon>
        <taxon>Cytophagales</taxon>
        <taxon>Spirosomataceae</taxon>
        <taxon>Dyadobacter</taxon>
    </lineage>
</organism>
<keyword evidence="3 6" id="KW-0812">Transmembrane</keyword>
<dbReference type="Gene3D" id="3.40.1710.10">
    <property type="entry name" value="abc type-2 transporter like domain"/>
    <property type="match status" value="1"/>
</dbReference>
<feature type="transmembrane region" description="Helical" evidence="6">
    <location>
        <begin position="21"/>
        <end position="41"/>
    </location>
</feature>
<comment type="caution">
    <text evidence="8">The sequence shown here is derived from an EMBL/GenBank/DDBJ whole genome shotgun (WGS) entry which is preliminary data.</text>
</comment>
<dbReference type="Proteomes" id="UP000245880">
    <property type="component" value="Unassembled WGS sequence"/>
</dbReference>
<dbReference type="InterPro" id="IPR051449">
    <property type="entry name" value="ABC-2_transporter_component"/>
</dbReference>
<dbReference type="AlphaFoldDB" id="A0A316ALR4"/>
<dbReference type="PANTHER" id="PTHR30294:SF38">
    <property type="entry name" value="TRANSPORT PERMEASE PROTEIN"/>
    <property type="match status" value="1"/>
</dbReference>
<evidence type="ECO:0000256" key="2">
    <source>
        <dbReference type="ARBA" id="ARBA00022475"/>
    </source>
</evidence>
<evidence type="ECO:0000256" key="1">
    <source>
        <dbReference type="ARBA" id="ARBA00004651"/>
    </source>
</evidence>
<reference evidence="8 9" key="1">
    <citation type="submission" date="2018-03" db="EMBL/GenBank/DDBJ databases">
        <title>Genomic Encyclopedia of Archaeal and Bacterial Type Strains, Phase II (KMG-II): from individual species to whole genera.</title>
        <authorList>
            <person name="Goeker M."/>
        </authorList>
    </citation>
    <scope>NUCLEOTIDE SEQUENCE [LARGE SCALE GENOMIC DNA]</scope>
    <source>
        <strain evidence="8 9">DSM 100346</strain>
    </source>
</reference>
<dbReference type="GO" id="GO:0140359">
    <property type="term" value="F:ABC-type transporter activity"/>
    <property type="evidence" value="ECO:0007669"/>
    <property type="project" value="InterPro"/>
</dbReference>
<keyword evidence="5 6" id="KW-0472">Membrane</keyword>
<accession>A0A316ALR4</accession>
<keyword evidence="9" id="KW-1185">Reference proteome</keyword>
<dbReference type="InterPro" id="IPR013525">
    <property type="entry name" value="ABC2_TM"/>
</dbReference>
<sequence>MSLYKLYASLKKEFLLLINDRIGLMLLFVMPLLLVGIITVIQDGAYKVVNENKIPMVVVNDDHGAQGEQLVHLLRESGLFEIDEPVGVTQASVREELLAGGKMLALYIPTGFTAGLQANADEVSQILLQDLGLDSDSLHRGDTALPTLQFFHDPVLQENYAQSVLGMLYTFMGEIENTLMVSKMYSAMDIAGKESRLKEKMKSTRVQIEPIVAMNGNSTVVPNATQHNVPAWTIFAMFFMVVSLGSNLVKERNNGSFMRLRTMPTSFALVMISKIVVYVGVAILQVLVTFGMGMYLLPMIDLPALALPDNIIAAGVVVLMSSLAAVSYALLIGSWAQTQEQANGFGAVSIIILGAIGGILVPIFVMPSYMQMAAKFSPLHWCLEGFYVLFLKGGSWQDLQSVVLYLGGFIVACQLGSFLKLKIDKII</sequence>
<feature type="transmembrane region" description="Helical" evidence="6">
    <location>
        <begin position="229"/>
        <end position="249"/>
    </location>
</feature>
<keyword evidence="2" id="KW-1003">Cell membrane</keyword>
<feature type="domain" description="ABC-2 type transporter transmembrane" evidence="7">
    <location>
        <begin position="24"/>
        <end position="413"/>
    </location>
</feature>
<evidence type="ECO:0000256" key="4">
    <source>
        <dbReference type="ARBA" id="ARBA00022989"/>
    </source>
</evidence>
<keyword evidence="4 6" id="KW-1133">Transmembrane helix</keyword>
<feature type="transmembrane region" description="Helical" evidence="6">
    <location>
        <begin position="344"/>
        <end position="365"/>
    </location>
</feature>
<evidence type="ECO:0000256" key="5">
    <source>
        <dbReference type="ARBA" id="ARBA00023136"/>
    </source>
</evidence>
<evidence type="ECO:0000256" key="6">
    <source>
        <dbReference type="SAM" id="Phobius"/>
    </source>
</evidence>
<dbReference type="RefSeq" id="WP_229203316.1">
    <property type="nucleotide sequence ID" value="NZ_QGDT01000004.1"/>
</dbReference>
<gene>
    <name evidence="8" type="ORF">CLV98_104376</name>
</gene>
<evidence type="ECO:0000313" key="9">
    <source>
        <dbReference type="Proteomes" id="UP000245880"/>
    </source>
</evidence>
<dbReference type="EMBL" id="QGDT01000004">
    <property type="protein sequence ID" value="PWJ58516.1"/>
    <property type="molecule type" value="Genomic_DNA"/>
</dbReference>
<feature type="transmembrane region" description="Helical" evidence="6">
    <location>
        <begin position="311"/>
        <end position="332"/>
    </location>
</feature>
<dbReference type="PANTHER" id="PTHR30294">
    <property type="entry name" value="MEMBRANE COMPONENT OF ABC TRANSPORTER YHHJ-RELATED"/>
    <property type="match status" value="1"/>
</dbReference>
<dbReference type="GO" id="GO:0005886">
    <property type="term" value="C:plasma membrane"/>
    <property type="evidence" value="ECO:0007669"/>
    <property type="project" value="UniProtKB-SubCell"/>
</dbReference>
<dbReference type="Pfam" id="PF12698">
    <property type="entry name" value="ABC2_membrane_3"/>
    <property type="match status" value="1"/>
</dbReference>